<protein>
    <submittedName>
        <fullName evidence="1">Uncharacterized protein</fullName>
    </submittedName>
</protein>
<dbReference type="OrthoDB" id="10264378at2759"/>
<accession>A0A7J7LFF6</accession>
<gene>
    <name evidence="1" type="ORF">GIB67_021183</name>
</gene>
<reference evidence="1 2" key="1">
    <citation type="journal article" date="2020" name="IScience">
        <title>Genome Sequencing of the Endangered Kingdonia uniflora (Circaeasteraceae, Ranunculales) Reveals Potential Mechanisms of Evolutionary Specialization.</title>
        <authorList>
            <person name="Sun Y."/>
            <person name="Deng T."/>
            <person name="Zhang A."/>
            <person name="Moore M.J."/>
            <person name="Landis J.B."/>
            <person name="Lin N."/>
            <person name="Zhang H."/>
            <person name="Zhang X."/>
            <person name="Huang J."/>
            <person name="Zhang X."/>
            <person name="Sun H."/>
            <person name="Wang H."/>
        </authorList>
    </citation>
    <scope>NUCLEOTIDE SEQUENCE [LARGE SCALE GENOMIC DNA]</scope>
    <source>
        <strain evidence="1">TB1705</strain>
        <tissue evidence="1">Leaf</tissue>
    </source>
</reference>
<evidence type="ECO:0000313" key="1">
    <source>
        <dbReference type="EMBL" id="KAF6141367.1"/>
    </source>
</evidence>
<organism evidence="1 2">
    <name type="scientific">Kingdonia uniflora</name>
    <dbReference type="NCBI Taxonomy" id="39325"/>
    <lineage>
        <taxon>Eukaryota</taxon>
        <taxon>Viridiplantae</taxon>
        <taxon>Streptophyta</taxon>
        <taxon>Embryophyta</taxon>
        <taxon>Tracheophyta</taxon>
        <taxon>Spermatophyta</taxon>
        <taxon>Magnoliopsida</taxon>
        <taxon>Ranunculales</taxon>
        <taxon>Circaeasteraceae</taxon>
        <taxon>Kingdonia</taxon>
    </lineage>
</organism>
<comment type="caution">
    <text evidence="1">The sequence shown here is derived from an EMBL/GenBank/DDBJ whole genome shotgun (WGS) entry which is preliminary data.</text>
</comment>
<dbReference type="Proteomes" id="UP000541444">
    <property type="component" value="Unassembled WGS sequence"/>
</dbReference>
<sequence>MKYTGCLLEAIMRELKLFTVANIEDATVKVIFIEGKYLKNDKEDDKIKSGYKTRWKSSIRERPKERDLHPRSFIAIIISSGWSVHKNANGEDVMELILTETSQGDELTSPIGESFMLDSKSSIKEIRNDGKKIIMESSARSDKAKRGVVKKQMRDNKGRWTKLKTLSIFNVYAGRGHFRGDDWMSKVGSNSTFSVLTKRRMFELPLYSENTKPDYVTYLKILFDSFRIEPLQLMEFLRVEKHLKKQFSTLKDRDDNVFKTLLMS</sequence>
<keyword evidence="2" id="KW-1185">Reference proteome</keyword>
<dbReference type="EMBL" id="JACGCM010002327">
    <property type="protein sequence ID" value="KAF6141367.1"/>
    <property type="molecule type" value="Genomic_DNA"/>
</dbReference>
<proteinExistence type="predicted"/>
<dbReference type="AlphaFoldDB" id="A0A7J7LFF6"/>
<name>A0A7J7LFF6_9MAGN</name>
<evidence type="ECO:0000313" key="2">
    <source>
        <dbReference type="Proteomes" id="UP000541444"/>
    </source>
</evidence>